<evidence type="ECO:0000256" key="4">
    <source>
        <dbReference type="ARBA" id="ARBA00022679"/>
    </source>
</evidence>
<evidence type="ECO:0000313" key="9">
    <source>
        <dbReference type="EMBL" id="NWH03591.1"/>
    </source>
</evidence>
<comment type="caution">
    <text evidence="9">The sequence shown here is derived from an EMBL/GenBank/DDBJ whole genome shotgun (WGS) entry which is preliminary data.</text>
</comment>
<dbReference type="InterPro" id="IPR029044">
    <property type="entry name" value="Nucleotide-diphossugar_trans"/>
</dbReference>
<dbReference type="PANTHER" id="PTHR43197:SF1">
    <property type="entry name" value="UTP--GLUCOSE-1-PHOSPHATE URIDYLYLTRANSFERASE"/>
    <property type="match status" value="1"/>
</dbReference>
<feature type="domain" description="Nucleotidyl transferase" evidence="8">
    <location>
        <begin position="10"/>
        <end position="258"/>
    </location>
</feature>
<dbReference type="Pfam" id="PF00483">
    <property type="entry name" value="NTP_transferase"/>
    <property type="match status" value="1"/>
</dbReference>
<evidence type="ECO:0000259" key="8">
    <source>
        <dbReference type="Pfam" id="PF00483"/>
    </source>
</evidence>
<dbReference type="NCBIfam" id="TIGR01099">
    <property type="entry name" value="galU"/>
    <property type="match status" value="1"/>
</dbReference>
<dbReference type="Gene3D" id="3.90.550.10">
    <property type="entry name" value="Spore Coat Polysaccharide Biosynthesis Protein SpsA, Chain A"/>
    <property type="match status" value="1"/>
</dbReference>
<dbReference type="AlphaFoldDB" id="A0A850SY15"/>
<evidence type="ECO:0000256" key="2">
    <source>
        <dbReference type="ARBA" id="ARBA00012415"/>
    </source>
</evidence>
<evidence type="ECO:0000313" key="10">
    <source>
        <dbReference type="Proteomes" id="UP000553343"/>
    </source>
</evidence>
<name>A0A850SY15_9BACT</name>
<dbReference type="GO" id="GO:0006011">
    <property type="term" value="P:UDP-alpha-D-glucose metabolic process"/>
    <property type="evidence" value="ECO:0007669"/>
    <property type="project" value="InterPro"/>
</dbReference>
<evidence type="ECO:0000256" key="7">
    <source>
        <dbReference type="RuleBase" id="RU361259"/>
    </source>
</evidence>
<evidence type="ECO:0000256" key="1">
    <source>
        <dbReference type="ARBA" id="ARBA00006890"/>
    </source>
</evidence>
<dbReference type="PANTHER" id="PTHR43197">
    <property type="entry name" value="UTP--GLUCOSE-1-PHOSPHATE URIDYLYLTRANSFERASE"/>
    <property type="match status" value="1"/>
</dbReference>
<sequence>MKVKKAVFPVAGLGTRFIPATKAMAKEMLTVVDKPIIQYAVEEAFDAGIEQIIFVTGRGKKALEDHFDRSYELETMLKTKGKTDLLRQINELVPRTGTIVYTRQHDPLGLGHAIWCARDIVGDEPFAVLLADDMIQTQDKPVLSKMVEKFERFRASIAAVMEVEKDQTDKYGILDTGPLEEDMVKINDMVEKPKPEEAPSNLAIVGRYILTPKIWEYLGKKQTGAGGEIQLTDAMKGLLTEQPIFGYKFKGTRFDCGDKVGFQMANLSYALERPTMRDQLLDFIKTIKTEP</sequence>
<evidence type="ECO:0000256" key="5">
    <source>
        <dbReference type="ARBA" id="ARBA00022695"/>
    </source>
</evidence>
<dbReference type="RefSeq" id="WP_178365035.1">
    <property type="nucleotide sequence ID" value="NZ_JACADJ010000002.1"/>
</dbReference>
<reference evidence="9 10" key="1">
    <citation type="submission" date="2020-06" db="EMBL/GenBank/DDBJ databases">
        <title>High-quality draft genome of sulfate reducer Desulfobacter latus type strain AcrS2 isolated from marine sediment.</title>
        <authorList>
            <person name="Hoppe M."/>
            <person name="Larsen C.K."/>
            <person name="Marshall I.P.G."/>
            <person name="Schramm A."/>
            <person name="Marietou A.G."/>
        </authorList>
    </citation>
    <scope>NUCLEOTIDE SEQUENCE [LARGE SCALE GENOMIC DNA]</scope>
    <source>
        <strain evidence="9 10">AcRS2</strain>
    </source>
</reference>
<keyword evidence="4 7" id="KW-0808">Transferase</keyword>
<keyword evidence="10" id="KW-1185">Reference proteome</keyword>
<dbReference type="GO" id="GO:0003983">
    <property type="term" value="F:UTP:glucose-1-phosphate uridylyltransferase activity"/>
    <property type="evidence" value="ECO:0007669"/>
    <property type="project" value="UniProtKB-EC"/>
</dbReference>
<comment type="similarity">
    <text evidence="1 7">Belongs to the UDPGP type 2 family.</text>
</comment>
<dbReference type="EMBL" id="JACADJ010000002">
    <property type="protein sequence ID" value="NWH03591.1"/>
    <property type="molecule type" value="Genomic_DNA"/>
</dbReference>
<dbReference type="CDD" id="cd02541">
    <property type="entry name" value="UGPase_prokaryotic"/>
    <property type="match status" value="1"/>
</dbReference>
<dbReference type="SUPFAM" id="SSF53448">
    <property type="entry name" value="Nucleotide-diphospho-sugar transferases"/>
    <property type="match status" value="1"/>
</dbReference>
<proteinExistence type="inferred from homology"/>
<dbReference type="InterPro" id="IPR005771">
    <property type="entry name" value="GalU_uridylyltTrfase_bac/arc"/>
</dbReference>
<dbReference type="InterPro" id="IPR005835">
    <property type="entry name" value="NTP_transferase_dom"/>
</dbReference>
<accession>A0A850SY15</accession>
<evidence type="ECO:0000256" key="6">
    <source>
        <dbReference type="ARBA" id="ARBA00048128"/>
    </source>
</evidence>
<dbReference type="Proteomes" id="UP000553343">
    <property type="component" value="Unassembled WGS sequence"/>
</dbReference>
<protein>
    <recommendedName>
        <fullName evidence="3 7">UTP--glucose-1-phosphate uridylyltransferase</fullName>
        <ecNumber evidence="2 7">2.7.7.9</ecNumber>
    </recommendedName>
    <alternativeName>
        <fullName evidence="7">UDP-glucose pyrophosphorylase</fullName>
    </alternativeName>
</protein>
<keyword evidence="5 7" id="KW-0548">Nucleotidyltransferase</keyword>
<gene>
    <name evidence="9" type="primary">galU</name>
    <name evidence="9" type="ORF">HXW94_01040</name>
</gene>
<dbReference type="EC" id="2.7.7.9" evidence="2 7"/>
<organism evidence="9 10">
    <name type="scientific">Desulfobacter latus</name>
    <dbReference type="NCBI Taxonomy" id="2292"/>
    <lineage>
        <taxon>Bacteria</taxon>
        <taxon>Pseudomonadati</taxon>
        <taxon>Thermodesulfobacteriota</taxon>
        <taxon>Desulfobacteria</taxon>
        <taxon>Desulfobacterales</taxon>
        <taxon>Desulfobacteraceae</taxon>
        <taxon>Desulfobacter</taxon>
    </lineage>
</organism>
<evidence type="ECO:0000256" key="3">
    <source>
        <dbReference type="ARBA" id="ARBA00019048"/>
    </source>
</evidence>
<comment type="catalytic activity">
    <reaction evidence="6 7">
        <text>alpha-D-glucose 1-phosphate + UTP + H(+) = UDP-alpha-D-glucose + diphosphate</text>
        <dbReference type="Rhea" id="RHEA:19889"/>
        <dbReference type="ChEBI" id="CHEBI:15378"/>
        <dbReference type="ChEBI" id="CHEBI:33019"/>
        <dbReference type="ChEBI" id="CHEBI:46398"/>
        <dbReference type="ChEBI" id="CHEBI:58601"/>
        <dbReference type="ChEBI" id="CHEBI:58885"/>
        <dbReference type="EC" id="2.7.7.9"/>
    </reaction>
</comment>